<evidence type="ECO:0008006" key="3">
    <source>
        <dbReference type="Google" id="ProtNLM"/>
    </source>
</evidence>
<dbReference type="PANTHER" id="PTHR46929">
    <property type="entry name" value="EXPRESSED PROTEIN"/>
    <property type="match status" value="1"/>
</dbReference>
<dbReference type="Proteomes" id="UP000826656">
    <property type="component" value="Unassembled WGS sequence"/>
</dbReference>
<reference evidence="1 2" key="1">
    <citation type="journal article" date="2021" name="bioRxiv">
        <title>Chromosome-scale and haplotype-resolved genome assembly of a tetraploid potato cultivar.</title>
        <authorList>
            <person name="Sun H."/>
            <person name="Jiao W.-B."/>
            <person name="Krause K."/>
            <person name="Campoy J.A."/>
            <person name="Goel M."/>
            <person name="Folz-Donahue K."/>
            <person name="Kukat C."/>
            <person name="Huettel B."/>
            <person name="Schneeberger K."/>
        </authorList>
    </citation>
    <scope>NUCLEOTIDE SEQUENCE [LARGE SCALE GENOMIC DNA]</scope>
    <source>
        <strain evidence="1">SolTubOtavaFocal</strain>
        <tissue evidence="1">Leaves</tissue>
    </source>
</reference>
<accession>A0ABQ7V2S5</accession>
<gene>
    <name evidence="1" type="ORF">KY290_021332</name>
</gene>
<organism evidence="1 2">
    <name type="scientific">Solanum tuberosum</name>
    <name type="common">Potato</name>
    <dbReference type="NCBI Taxonomy" id="4113"/>
    <lineage>
        <taxon>Eukaryota</taxon>
        <taxon>Viridiplantae</taxon>
        <taxon>Streptophyta</taxon>
        <taxon>Embryophyta</taxon>
        <taxon>Tracheophyta</taxon>
        <taxon>Spermatophyta</taxon>
        <taxon>Magnoliopsida</taxon>
        <taxon>eudicotyledons</taxon>
        <taxon>Gunneridae</taxon>
        <taxon>Pentapetalae</taxon>
        <taxon>asterids</taxon>
        <taxon>lamiids</taxon>
        <taxon>Solanales</taxon>
        <taxon>Solanaceae</taxon>
        <taxon>Solanoideae</taxon>
        <taxon>Solaneae</taxon>
        <taxon>Solanum</taxon>
    </lineage>
</organism>
<keyword evidence="2" id="KW-1185">Reference proteome</keyword>
<protein>
    <recommendedName>
        <fullName evidence="3">Integrase core domain containing protein</fullName>
    </recommendedName>
</protein>
<dbReference type="EMBL" id="JAIVGD010000015">
    <property type="protein sequence ID" value="KAH0757839.1"/>
    <property type="molecule type" value="Genomic_DNA"/>
</dbReference>
<sequence>MGMSRFAWNPITNMWDAESEVWDQLIQAKPEATDLRTKSIRNCDKLMMLYGKDRASGKHAEINQVLVR</sequence>
<comment type="caution">
    <text evidence="1">The sequence shown here is derived from an EMBL/GenBank/DDBJ whole genome shotgun (WGS) entry which is preliminary data.</text>
</comment>
<name>A0ABQ7V2S5_SOLTU</name>
<evidence type="ECO:0000313" key="2">
    <source>
        <dbReference type="Proteomes" id="UP000826656"/>
    </source>
</evidence>
<proteinExistence type="predicted"/>
<evidence type="ECO:0000313" key="1">
    <source>
        <dbReference type="EMBL" id="KAH0757839.1"/>
    </source>
</evidence>
<dbReference type="PANTHER" id="PTHR46929:SF13">
    <property type="entry name" value="MYB_SANT-LIKE DNA-BINDING DOMAIN PROTEIN"/>
    <property type="match status" value="1"/>
</dbReference>